<dbReference type="SUPFAM" id="SSF51905">
    <property type="entry name" value="FAD/NAD(P)-binding domain"/>
    <property type="match status" value="1"/>
</dbReference>
<reference evidence="1" key="1">
    <citation type="submission" date="2020-02" db="EMBL/GenBank/DDBJ databases">
        <authorList>
            <person name="Palmer J.M."/>
        </authorList>
    </citation>
    <scope>NUCLEOTIDE SEQUENCE</scope>
    <source>
        <strain evidence="1">EPUS1.4</strain>
        <tissue evidence="1">Thallus</tissue>
    </source>
</reference>
<dbReference type="PANTHER" id="PTHR47356">
    <property type="entry name" value="FAD-DEPENDENT MONOOXYGENASE ASQG-RELATED"/>
    <property type="match status" value="1"/>
</dbReference>
<evidence type="ECO:0000313" key="2">
    <source>
        <dbReference type="Proteomes" id="UP000606974"/>
    </source>
</evidence>
<dbReference type="Gene3D" id="3.50.50.60">
    <property type="entry name" value="FAD/NAD(P)-binding domain"/>
    <property type="match status" value="1"/>
</dbReference>
<dbReference type="InterPro" id="IPR050562">
    <property type="entry name" value="FAD_mOase_fung"/>
</dbReference>
<keyword evidence="2" id="KW-1185">Reference proteome</keyword>
<evidence type="ECO:0008006" key="3">
    <source>
        <dbReference type="Google" id="ProtNLM"/>
    </source>
</evidence>
<dbReference type="InterPro" id="IPR036188">
    <property type="entry name" value="FAD/NAD-bd_sf"/>
</dbReference>
<dbReference type="OrthoDB" id="10029326at2759"/>
<gene>
    <name evidence="1" type="ORF">GJ744_002230</name>
</gene>
<proteinExistence type="predicted"/>
<dbReference type="EMBL" id="JAACFV010000138">
    <property type="protein sequence ID" value="KAF7504426.1"/>
    <property type="molecule type" value="Genomic_DNA"/>
</dbReference>
<dbReference type="PANTHER" id="PTHR47356:SF2">
    <property type="entry name" value="FAD-BINDING DOMAIN-CONTAINING PROTEIN-RELATED"/>
    <property type="match status" value="1"/>
</dbReference>
<evidence type="ECO:0000313" key="1">
    <source>
        <dbReference type="EMBL" id="KAF7504426.1"/>
    </source>
</evidence>
<dbReference type="AlphaFoldDB" id="A0A8H7AC56"/>
<name>A0A8H7AC56_9EURO</name>
<comment type="caution">
    <text evidence="1">The sequence shown here is derived from an EMBL/GenBank/DDBJ whole genome shotgun (WGS) entry which is preliminary data.</text>
</comment>
<organism evidence="1 2">
    <name type="scientific">Endocarpon pusillum</name>
    <dbReference type="NCBI Taxonomy" id="364733"/>
    <lineage>
        <taxon>Eukaryota</taxon>
        <taxon>Fungi</taxon>
        <taxon>Dikarya</taxon>
        <taxon>Ascomycota</taxon>
        <taxon>Pezizomycotina</taxon>
        <taxon>Eurotiomycetes</taxon>
        <taxon>Chaetothyriomycetidae</taxon>
        <taxon>Verrucariales</taxon>
        <taxon>Verrucariaceae</taxon>
        <taxon>Endocarpon</taxon>
    </lineage>
</organism>
<dbReference type="Proteomes" id="UP000606974">
    <property type="component" value="Unassembled WGS sequence"/>
</dbReference>
<accession>A0A8H7AC56</accession>
<dbReference type="GO" id="GO:0004497">
    <property type="term" value="F:monooxygenase activity"/>
    <property type="evidence" value="ECO:0007669"/>
    <property type="project" value="InterPro"/>
</dbReference>
<sequence length="223" mass="24731">MTPNLGQGGNFAIESAAALTNRLHALAQSHRPSRPGLKEIESTLADYQHSRHRRAQEVYDASAMATRMQALKTPGDWFMQIHVMPRVGDILGDVLCQVLVKAPKLDFLPVPPRPVRGTMPFQTPENALQKENVLWRVFRAAPLLGLCTVAGLAPGPSMSAPQYLQDFGFLGALISLQVIGIIESIRRGNNFTVSTLWPFFLTFALWKDSLASTIPIFHFLHYV</sequence>
<protein>
    <recommendedName>
        <fullName evidence="3">FAD-binding domain-containing protein</fullName>
    </recommendedName>
</protein>